<comment type="caution">
    <text evidence="1">The sequence shown here is derived from an EMBL/GenBank/DDBJ whole genome shotgun (WGS) entry which is preliminary data.</text>
</comment>
<organism evidence="1 2">
    <name type="scientific">Seminavis robusta</name>
    <dbReference type="NCBI Taxonomy" id="568900"/>
    <lineage>
        <taxon>Eukaryota</taxon>
        <taxon>Sar</taxon>
        <taxon>Stramenopiles</taxon>
        <taxon>Ochrophyta</taxon>
        <taxon>Bacillariophyta</taxon>
        <taxon>Bacillariophyceae</taxon>
        <taxon>Bacillariophycidae</taxon>
        <taxon>Naviculales</taxon>
        <taxon>Naviculaceae</taxon>
        <taxon>Seminavis</taxon>
    </lineage>
</organism>
<keyword evidence="2" id="KW-1185">Reference proteome</keyword>
<dbReference type="PANTHER" id="PTHR48057">
    <property type="entry name" value="LEUCINE-RICH REPEAT SERINE/THREONINE-PROTEIN KINASE 1"/>
    <property type="match status" value="1"/>
</dbReference>
<dbReference type="Gene3D" id="3.80.10.10">
    <property type="entry name" value="Ribonuclease Inhibitor"/>
    <property type="match status" value="2"/>
</dbReference>
<evidence type="ECO:0000313" key="2">
    <source>
        <dbReference type="Proteomes" id="UP001153069"/>
    </source>
</evidence>
<dbReference type="InterPro" id="IPR032675">
    <property type="entry name" value="LRR_dom_sf"/>
</dbReference>
<evidence type="ECO:0000313" key="1">
    <source>
        <dbReference type="EMBL" id="CAB9513536.1"/>
    </source>
</evidence>
<protein>
    <submittedName>
        <fullName evidence="1">Leucine Rich Repeat</fullName>
    </submittedName>
</protein>
<sequence>MSHSKSNGTPHGVLHDEVDVDEMIVGNVSDSPLRTLRCPNNLSSSAMSSVSFRHSQLSVMSHDVQDILEEDEDDDVEEGTATVQKQPKDLQSVCSKGTALTASTLASGGSAFARVEKGGSLPSSSTASRWFPFRNPFAANTRAQAGAAKRAQAHKHTRQSFHLNTLNTLNEGEEATEITDESGTLIIALVVVYFTGQMDSFLPSPTTKDQARRSLTPIQVETRIRESLPSYSLVALQDPNSPQAHAMSWMRTHPSLLDGMDDYPEWRILQVFAMATFYHAFQGDSWPKRQKKDWLSYDVQECNWGDEGVAVQGGRLKDLNLDWLVGYGAPTNIVPITAFDDMALPREMEFLTELETLGILNCGVSADLSDMLPTQLLQLTNLRRLSLGDNNFRGSIPTHVGAMTSLQHLSFGNNLLTGNIPSSLGLLSTNLQELMLFGNGLSSTLPTELANLAQLTGLSVIGNDITGTIPSQLASLSQLEWLYLENNSGIVGSVPSVICELPFLSSVLVDCTVDCGTCAQDVCECLQE</sequence>
<dbReference type="OrthoDB" id="46789at2759"/>
<gene>
    <name evidence="1" type="ORF">SEMRO_598_G172980.1</name>
</gene>
<dbReference type="InterPro" id="IPR001611">
    <property type="entry name" value="Leu-rich_rpt"/>
</dbReference>
<dbReference type="EMBL" id="CAICTM010000597">
    <property type="protein sequence ID" value="CAB9513536.1"/>
    <property type="molecule type" value="Genomic_DNA"/>
</dbReference>
<reference evidence="1" key="1">
    <citation type="submission" date="2020-06" db="EMBL/GenBank/DDBJ databases">
        <authorList>
            <consortium name="Plant Systems Biology data submission"/>
        </authorList>
    </citation>
    <scope>NUCLEOTIDE SEQUENCE</scope>
    <source>
        <strain evidence="1">D6</strain>
    </source>
</reference>
<dbReference type="Pfam" id="PF00560">
    <property type="entry name" value="LRR_1"/>
    <property type="match status" value="3"/>
</dbReference>
<dbReference type="InterPro" id="IPR052595">
    <property type="entry name" value="LRRC69/RLP"/>
</dbReference>
<proteinExistence type="predicted"/>
<dbReference type="SUPFAM" id="SSF52058">
    <property type="entry name" value="L domain-like"/>
    <property type="match status" value="1"/>
</dbReference>
<dbReference type="AlphaFoldDB" id="A0A9N8HGU7"/>
<accession>A0A9N8HGU7</accession>
<name>A0A9N8HGU7_9STRA</name>
<dbReference type="Proteomes" id="UP001153069">
    <property type="component" value="Unassembled WGS sequence"/>
</dbReference>